<reference evidence="1 2" key="1">
    <citation type="journal article" date="2023" name="Microbiol. Resour. Announc.">
        <title>Whole-genome sequence of Pseudomonas yamanorum OLsAu1 isolated from the edible ectomycorrhizal mushroom Lactarius sp. section Deliciosi.</title>
        <authorList>
            <person name="Ramirez-Mendoza R."/>
            <person name="Angeles-Argaiz R.E."/>
            <person name="Hernandez-Oaxaca D."/>
            <person name="Aguirre-Beltran L."/>
            <person name="Almaraz-Suarez J."/>
            <person name="Perez-Moreno J."/>
        </authorList>
    </citation>
    <scope>NUCLEOTIDE SEQUENCE [LARGE SCALE GENOMIC DNA]</scope>
    <source>
        <strain evidence="1 2">OLsAu1</strain>
    </source>
</reference>
<gene>
    <name evidence="1" type="ORF">RCO22_10720</name>
</gene>
<organism evidence="1 2">
    <name type="scientific">Pseudomonas yamanorum</name>
    <dbReference type="NCBI Taxonomy" id="515393"/>
    <lineage>
        <taxon>Bacteria</taxon>
        <taxon>Pseudomonadati</taxon>
        <taxon>Pseudomonadota</taxon>
        <taxon>Gammaproteobacteria</taxon>
        <taxon>Pseudomonadales</taxon>
        <taxon>Pseudomonadaceae</taxon>
        <taxon>Pseudomonas</taxon>
    </lineage>
</organism>
<name>A0ABU1CQB4_9PSED</name>
<accession>A0ABU1CQB4</accession>
<evidence type="ECO:0000313" key="1">
    <source>
        <dbReference type="EMBL" id="MDR0189411.1"/>
    </source>
</evidence>
<proteinExistence type="predicted"/>
<dbReference type="EMBL" id="JAVGXC010000008">
    <property type="protein sequence ID" value="MDR0189411.1"/>
    <property type="molecule type" value="Genomic_DNA"/>
</dbReference>
<protein>
    <submittedName>
        <fullName evidence="1">Uncharacterized protein</fullName>
    </submittedName>
</protein>
<sequence>MALTRPNQELRRDLKEAAALIKWAVHRAAELSEAGLEADAQALLMLVDGFPDTEDKLAGYAEEVKAGQKNRSKPD</sequence>
<evidence type="ECO:0000313" key="2">
    <source>
        <dbReference type="Proteomes" id="UP001224477"/>
    </source>
</evidence>
<dbReference type="RefSeq" id="WP_309254791.1">
    <property type="nucleotide sequence ID" value="NZ_JAVGXC010000008.1"/>
</dbReference>
<dbReference type="Proteomes" id="UP001224477">
    <property type="component" value="Unassembled WGS sequence"/>
</dbReference>
<comment type="caution">
    <text evidence="1">The sequence shown here is derived from an EMBL/GenBank/DDBJ whole genome shotgun (WGS) entry which is preliminary data.</text>
</comment>
<keyword evidence="2" id="KW-1185">Reference proteome</keyword>